<name>A0A833RB03_9POAL</name>
<reference evidence="2" key="1">
    <citation type="submission" date="2020-01" db="EMBL/GenBank/DDBJ databases">
        <title>Genome sequence of Kobresia littledalei, the first chromosome-level genome in the family Cyperaceae.</title>
        <authorList>
            <person name="Qu G."/>
        </authorList>
    </citation>
    <scope>NUCLEOTIDE SEQUENCE</scope>
    <source>
        <strain evidence="2">C.B.Clarke</strain>
        <tissue evidence="2">Leaf</tissue>
    </source>
</reference>
<dbReference type="PANTHER" id="PTHR24414">
    <property type="entry name" value="F-BOX/KELCH-REPEAT PROTEIN SKIP4"/>
    <property type="match status" value="1"/>
</dbReference>
<organism evidence="2 3">
    <name type="scientific">Carex littledalei</name>
    <dbReference type="NCBI Taxonomy" id="544730"/>
    <lineage>
        <taxon>Eukaryota</taxon>
        <taxon>Viridiplantae</taxon>
        <taxon>Streptophyta</taxon>
        <taxon>Embryophyta</taxon>
        <taxon>Tracheophyta</taxon>
        <taxon>Spermatophyta</taxon>
        <taxon>Magnoliopsida</taxon>
        <taxon>Liliopsida</taxon>
        <taxon>Poales</taxon>
        <taxon>Cyperaceae</taxon>
        <taxon>Cyperoideae</taxon>
        <taxon>Cariceae</taxon>
        <taxon>Carex</taxon>
        <taxon>Carex subgen. Euthyceras</taxon>
    </lineage>
</organism>
<dbReference type="SUPFAM" id="SSF117281">
    <property type="entry name" value="Kelch motif"/>
    <property type="match status" value="1"/>
</dbReference>
<proteinExistence type="predicted"/>
<dbReference type="SMART" id="SM00256">
    <property type="entry name" value="FBOX"/>
    <property type="match status" value="1"/>
</dbReference>
<accession>A0A833RB03</accession>
<gene>
    <name evidence="2" type="ORF">FCM35_KLT21291</name>
</gene>
<evidence type="ECO:0000313" key="3">
    <source>
        <dbReference type="Proteomes" id="UP000623129"/>
    </source>
</evidence>
<dbReference type="GO" id="GO:0043161">
    <property type="term" value="P:proteasome-mediated ubiquitin-dependent protein catabolic process"/>
    <property type="evidence" value="ECO:0007669"/>
    <property type="project" value="TreeGrafter"/>
</dbReference>
<dbReference type="GO" id="GO:0005634">
    <property type="term" value="C:nucleus"/>
    <property type="evidence" value="ECO:0007669"/>
    <property type="project" value="TreeGrafter"/>
</dbReference>
<dbReference type="EMBL" id="SWLB01000009">
    <property type="protein sequence ID" value="KAF3334687.1"/>
    <property type="molecule type" value="Genomic_DNA"/>
</dbReference>
<feature type="domain" description="F-box" evidence="1">
    <location>
        <begin position="19"/>
        <end position="59"/>
    </location>
</feature>
<dbReference type="InterPro" id="IPR050354">
    <property type="entry name" value="F-box/kelch-repeat_ARATH"/>
</dbReference>
<dbReference type="OrthoDB" id="1854110at2759"/>
<dbReference type="GO" id="GO:0005829">
    <property type="term" value="C:cytosol"/>
    <property type="evidence" value="ECO:0007669"/>
    <property type="project" value="TreeGrafter"/>
</dbReference>
<evidence type="ECO:0000313" key="2">
    <source>
        <dbReference type="EMBL" id="KAF3334687.1"/>
    </source>
</evidence>
<dbReference type="PANTHER" id="PTHR24414:SF44">
    <property type="entry name" value="F-BOX DOMAIN-CONTAINING PROTEIN"/>
    <property type="match status" value="1"/>
</dbReference>
<protein>
    <submittedName>
        <fullName evidence="2">F-box/kelch-repeat protein</fullName>
    </submittedName>
</protein>
<dbReference type="AlphaFoldDB" id="A0A833RB03"/>
<dbReference type="Gene3D" id="2.120.10.80">
    <property type="entry name" value="Kelch-type beta propeller"/>
    <property type="match status" value="1"/>
</dbReference>
<dbReference type="Proteomes" id="UP000623129">
    <property type="component" value="Unassembled WGS sequence"/>
</dbReference>
<dbReference type="InterPro" id="IPR015915">
    <property type="entry name" value="Kelch-typ_b-propeller"/>
</dbReference>
<evidence type="ECO:0000259" key="1">
    <source>
        <dbReference type="SMART" id="SM00256"/>
    </source>
</evidence>
<keyword evidence="3" id="KW-1185">Reference proteome</keyword>
<comment type="caution">
    <text evidence="2">The sequence shown here is derived from an EMBL/GenBank/DDBJ whole genome shotgun (WGS) entry which is preliminary data.</text>
</comment>
<dbReference type="InterPro" id="IPR001810">
    <property type="entry name" value="F-box_dom"/>
</dbReference>
<dbReference type="Pfam" id="PF00646">
    <property type="entry name" value="F-box"/>
    <property type="match status" value="1"/>
</dbReference>
<sequence>METAALEAESHLLQPYLDLYGDVLEAVVTRVPTIDLIPASRVSREWRCAIRSSLCRQPRRSPWLLLRHLRHSSSPIFSLHAFDPFSSSWVSVPQNSPSSDNKSNGTMVFLCGSTGDRLHSLSISSMVVSEDPFGTAWRKATKAPKVWRKDAVVAEVGRWVVVAGGGCPMVLEEGEEVGAVEVYDKHSGAWESAEPIPEGFDGSTSATWLSVAAYDDRLYVMEKKTGLVGLFDPKTKRWGPTCQPRPDPTVQSWAVVIGHDDRLLVVGVGPACQSTTKVRFWEVNRETLQGADNQLEEEMPREMVERLFPSEEGYDDTWKSYSVEVCGTERGGYVYNPLEMRNGVVFYEFAEEKGKIVGRWEWVPLPERVRECWMGRIEFGCSAVSLDELASFWKH</sequence>